<feature type="domain" description="Saposin B-type" evidence="3">
    <location>
        <begin position="34"/>
        <end position="108"/>
    </location>
</feature>
<dbReference type="EMBL" id="AJWJ01000041">
    <property type="protein sequence ID" value="KAF2077039.1"/>
    <property type="molecule type" value="Genomic_DNA"/>
</dbReference>
<feature type="signal peptide" evidence="2">
    <location>
        <begin position="1"/>
        <end position="23"/>
    </location>
</feature>
<proteinExistence type="predicted"/>
<dbReference type="InterPro" id="IPR011001">
    <property type="entry name" value="Saposin-like"/>
</dbReference>
<dbReference type="SUPFAM" id="SSF47862">
    <property type="entry name" value="Saposin"/>
    <property type="match status" value="1"/>
</dbReference>
<dbReference type="Proteomes" id="UP000695562">
    <property type="component" value="Unassembled WGS sequence"/>
</dbReference>
<feature type="chain" id="PRO_5035156658" description="Saposin B-type domain-containing protein" evidence="2">
    <location>
        <begin position="24"/>
        <end position="109"/>
    </location>
</feature>
<comment type="caution">
    <text evidence="4">The sequence shown here is derived from an EMBL/GenBank/DDBJ whole genome shotgun (WGS) entry which is preliminary data.</text>
</comment>
<evidence type="ECO:0000313" key="5">
    <source>
        <dbReference type="Proteomes" id="UP000695562"/>
    </source>
</evidence>
<evidence type="ECO:0000256" key="1">
    <source>
        <dbReference type="ARBA" id="ARBA00023157"/>
    </source>
</evidence>
<organism evidence="4 5">
    <name type="scientific">Polysphondylium violaceum</name>
    <dbReference type="NCBI Taxonomy" id="133409"/>
    <lineage>
        <taxon>Eukaryota</taxon>
        <taxon>Amoebozoa</taxon>
        <taxon>Evosea</taxon>
        <taxon>Eumycetozoa</taxon>
        <taxon>Dictyostelia</taxon>
        <taxon>Dictyosteliales</taxon>
        <taxon>Dictyosteliaceae</taxon>
        <taxon>Polysphondylium</taxon>
    </lineage>
</organism>
<accession>A0A8J4VAE2</accession>
<keyword evidence="5" id="KW-1185">Reference proteome</keyword>
<gene>
    <name evidence="4" type="ORF">CYY_001671</name>
</gene>
<keyword evidence="2" id="KW-0732">Signal</keyword>
<evidence type="ECO:0000313" key="4">
    <source>
        <dbReference type="EMBL" id="KAF2077039.1"/>
    </source>
</evidence>
<evidence type="ECO:0000256" key="2">
    <source>
        <dbReference type="SAM" id="SignalP"/>
    </source>
</evidence>
<dbReference type="InterPro" id="IPR008139">
    <property type="entry name" value="SaposinB_dom"/>
</dbReference>
<dbReference type="SMART" id="SM00741">
    <property type="entry name" value="SapB"/>
    <property type="match status" value="1"/>
</dbReference>
<evidence type="ECO:0000259" key="3">
    <source>
        <dbReference type="SMART" id="SM00741"/>
    </source>
</evidence>
<name>A0A8J4VAE2_9MYCE</name>
<reference evidence="4" key="1">
    <citation type="submission" date="2020-01" db="EMBL/GenBank/DDBJ databases">
        <title>Development of genomics and gene disruption for Polysphondylium violaceum indicates a role for the polyketide synthase stlB in stalk morphogenesis.</title>
        <authorList>
            <person name="Narita B."/>
            <person name="Kawabe Y."/>
            <person name="Kin K."/>
            <person name="Saito T."/>
            <person name="Gibbs R."/>
            <person name="Kuspa A."/>
            <person name="Muzny D."/>
            <person name="Queller D."/>
            <person name="Richards S."/>
            <person name="Strassman J."/>
            <person name="Sucgang R."/>
            <person name="Worley K."/>
            <person name="Schaap P."/>
        </authorList>
    </citation>
    <scope>NUCLEOTIDE SEQUENCE</scope>
    <source>
        <strain evidence="4">QSvi11</strain>
    </source>
</reference>
<sequence>MKSNTTILLLLFSIILFSSLVNAENPANQELNKETCEHCRYFYELIKSFMKQHFPNGAAQSLAIQSCLKESEPFKSRCIDLANHIPDIQYRLEKGQKAEQACLELSYCH</sequence>
<dbReference type="Gene3D" id="1.10.225.10">
    <property type="entry name" value="Saposin-like"/>
    <property type="match status" value="1"/>
</dbReference>
<protein>
    <recommendedName>
        <fullName evidence="3">Saposin B-type domain-containing protein</fullName>
    </recommendedName>
</protein>
<dbReference type="AlphaFoldDB" id="A0A8J4VAE2"/>
<keyword evidence="1" id="KW-1015">Disulfide bond</keyword>